<dbReference type="EMBL" id="JANBUH010000700">
    <property type="protein sequence ID" value="KAJ2749786.1"/>
    <property type="molecule type" value="Genomic_DNA"/>
</dbReference>
<reference evidence="1" key="1">
    <citation type="submission" date="2022-07" db="EMBL/GenBank/DDBJ databases">
        <title>Phylogenomic reconstructions and comparative analyses of Kickxellomycotina fungi.</title>
        <authorList>
            <person name="Reynolds N.K."/>
            <person name="Stajich J.E."/>
            <person name="Barry K."/>
            <person name="Grigoriev I.V."/>
            <person name="Crous P."/>
            <person name="Smith M.E."/>
        </authorList>
    </citation>
    <scope>NUCLEOTIDE SEQUENCE</scope>
    <source>
        <strain evidence="1">BCRC 34297</strain>
    </source>
</reference>
<organism evidence="1 2">
    <name type="scientific">Coemansia pectinata</name>
    <dbReference type="NCBI Taxonomy" id="1052879"/>
    <lineage>
        <taxon>Eukaryota</taxon>
        <taxon>Fungi</taxon>
        <taxon>Fungi incertae sedis</taxon>
        <taxon>Zoopagomycota</taxon>
        <taxon>Kickxellomycotina</taxon>
        <taxon>Kickxellomycetes</taxon>
        <taxon>Kickxellales</taxon>
        <taxon>Kickxellaceae</taxon>
        <taxon>Coemansia</taxon>
    </lineage>
</organism>
<dbReference type="AlphaFoldDB" id="A0A9W8L9A5"/>
<proteinExistence type="predicted"/>
<dbReference type="OrthoDB" id="5545611at2759"/>
<evidence type="ECO:0000313" key="2">
    <source>
        <dbReference type="Proteomes" id="UP001140011"/>
    </source>
</evidence>
<keyword evidence="2" id="KW-1185">Reference proteome</keyword>
<comment type="caution">
    <text evidence="1">The sequence shown here is derived from an EMBL/GenBank/DDBJ whole genome shotgun (WGS) entry which is preliminary data.</text>
</comment>
<evidence type="ECO:0000313" key="1">
    <source>
        <dbReference type="EMBL" id="KAJ2749786.1"/>
    </source>
</evidence>
<accession>A0A9W8L9A5</accession>
<gene>
    <name evidence="1" type="ORF">GGI19_005478</name>
</gene>
<dbReference type="Proteomes" id="UP001140011">
    <property type="component" value="Unassembled WGS sequence"/>
</dbReference>
<sequence>MDGTTWIRRGPGFTNMRRNIQDRLGPVNGAVVPGPRLFLALITLVFMDVSQLSDSVLNALLNEITGRGLDTVQVVTENIFGQTSSHRLCELAKKRVNDLCQLITDGTQVCELLDMATECLKQYRAKCQENGYDDIDGDKGGEISKKMLASNVIHSQLLFGVYLDDLKNLFRVLPCMAPNELGREATERLRLTSNSLLITSD</sequence>
<protein>
    <submittedName>
        <fullName evidence="1">Uncharacterized protein</fullName>
    </submittedName>
</protein>
<name>A0A9W8L9A5_9FUNG</name>